<dbReference type="PROSITE" id="PS51257">
    <property type="entry name" value="PROKAR_LIPOPROTEIN"/>
    <property type="match status" value="1"/>
</dbReference>
<evidence type="ECO:0000259" key="1">
    <source>
        <dbReference type="Pfam" id="PF08239"/>
    </source>
</evidence>
<gene>
    <name evidence="2" type="ORF">MNBD_CHLOROFLEXI01-2753</name>
</gene>
<name>A0A3B0WIQ6_9ZZZZ</name>
<dbReference type="Pfam" id="PF08239">
    <property type="entry name" value="SH3_3"/>
    <property type="match status" value="1"/>
</dbReference>
<dbReference type="AlphaFoldDB" id="A0A3B0WIQ6"/>
<proteinExistence type="predicted"/>
<dbReference type="InterPro" id="IPR003646">
    <property type="entry name" value="SH3-like_bac-type"/>
</dbReference>
<organism evidence="2">
    <name type="scientific">hydrothermal vent metagenome</name>
    <dbReference type="NCBI Taxonomy" id="652676"/>
    <lineage>
        <taxon>unclassified sequences</taxon>
        <taxon>metagenomes</taxon>
        <taxon>ecological metagenomes</taxon>
    </lineage>
</organism>
<protein>
    <recommendedName>
        <fullName evidence="1">SH3b domain-containing protein</fullName>
    </recommendedName>
</protein>
<reference evidence="2" key="1">
    <citation type="submission" date="2018-06" db="EMBL/GenBank/DDBJ databases">
        <authorList>
            <person name="Zhirakovskaya E."/>
        </authorList>
    </citation>
    <scope>NUCLEOTIDE SEQUENCE</scope>
</reference>
<sequence length="335" mass="36024">MNFRVNCSFLRCFLFLGMVLLAACRNAELPTPAPTLTVPTVLPATSEPDSTKPIPTETTIPAATAVPTNTAIPPATAIATQTAVPPTPSPTATSNNPTTFAVIFVEANDTLNVRSGPGVSFDIVGTLLPDATDVQIIGTGQLVSGSTWVPVQQGSVSGWVNGRFLTQVIPSQTFCSETAVTQMLDQLKTAVANQDDALFAQLIHPERGLHVRLLWHEAETRLDSQHLLNDPTSYSWGTAAGSGEAIIGTPANILLPKLTADLLNAAELGCNEILRGGTAGFVMLPDEYAPINFYTFYRPGTEEFAELNWGSWAVGIEKWQGHYYLSTLVHYQWEP</sequence>
<dbReference type="Gene3D" id="2.30.30.40">
    <property type="entry name" value="SH3 Domains"/>
    <property type="match status" value="1"/>
</dbReference>
<evidence type="ECO:0000313" key="2">
    <source>
        <dbReference type="EMBL" id="VAW43444.1"/>
    </source>
</evidence>
<feature type="domain" description="SH3b" evidence="1">
    <location>
        <begin position="109"/>
        <end position="165"/>
    </location>
</feature>
<dbReference type="EMBL" id="UOEU01001084">
    <property type="protein sequence ID" value="VAW43444.1"/>
    <property type="molecule type" value="Genomic_DNA"/>
</dbReference>
<accession>A0A3B0WIQ6</accession>